<keyword evidence="3" id="KW-0862">Zinc</keyword>
<dbReference type="GO" id="GO:0061630">
    <property type="term" value="F:ubiquitin protein ligase activity"/>
    <property type="evidence" value="ECO:0007669"/>
    <property type="project" value="TreeGrafter"/>
</dbReference>
<feature type="compositionally biased region" description="Basic residues" evidence="5">
    <location>
        <begin position="104"/>
        <end position="129"/>
    </location>
</feature>
<dbReference type="InterPro" id="IPR013083">
    <property type="entry name" value="Znf_RING/FYVE/PHD"/>
</dbReference>
<dbReference type="EMBL" id="GG745339">
    <property type="protein sequence ID" value="KNE62195.1"/>
    <property type="molecule type" value="Genomic_DNA"/>
</dbReference>
<dbReference type="Pfam" id="PF13639">
    <property type="entry name" value="zf-RING_2"/>
    <property type="match status" value="1"/>
</dbReference>
<dbReference type="GO" id="GO:0008270">
    <property type="term" value="F:zinc ion binding"/>
    <property type="evidence" value="ECO:0007669"/>
    <property type="project" value="UniProtKB-KW"/>
</dbReference>
<dbReference type="GO" id="GO:0005737">
    <property type="term" value="C:cytoplasm"/>
    <property type="evidence" value="ECO:0007669"/>
    <property type="project" value="TreeGrafter"/>
</dbReference>
<dbReference type="STRING" id="578462.A0A0L0SIM6"/>
<evidence type="ECO:0000313" key="7">
    <source>
        <dbReference type="EMBL" id="KNE62195.1"/>
    </source>
</evidence>
<evidence type="ECO:0000256" key="5">
    <source>
        <dbReference type="SAM" id="MobiDB-lite"/>
    </source>
</evidence>
<reference evidence="8" key="2">
    <citation type="submission" date="2009-11" db="EMBL/GenBank/DDBJ databases">
        <title>The Genome Sequence of Allomyces macrogynus strain ATCC 38327.</title>
        <authorList>
            <consortium name="The Broad Institute Genome Sequencing Platform"/>
            <person name="Russ C."/>
            <person name="Cuomo C."/>
            <person name="Shea T."/>
            <person name="Young S.K."/>
            <person name="Zeng Q."/>
            <person name="Koehrsen M."/>
            <person name="Haas B."/>
            <person name="Borodovsky M."/>
            <person name="Guigo R."/>
            <person name="Alvarado L."/>
            <person name="Berlin A."/>
            <person name="Borenstein D."/>
            <person name="Chen Z."/>
            <person name="Engels R."/>
            <person name="Freedman E."/>
            <person name="Gellesch M."/>
            <person name="Goldberg J."/>
            <person name="Griggs A."/>
            <person name="Gujja S."/>
            <person name="Heiman D."/>
            <person name="Hepburn T."/>
            <person name="Howarth C."/>
            <person name="Jen D."/>
            <person name="Larson L."/>
            <person name="Lewis B."/>
            <person name="Mehta T."/>
            <person name="Park D."/>
            <person name="Pearson M."/>
            <person name="Roberts A."/>
            <person name="Saif S."/>
            <person name="Shenoy N."/>
            <person name="Sisk P."/>
            <person name="Stolte C."/>
            <person name="Sykes S."/>
            <person name="Walk T."/>
            <person name="White J."/>
            <person name="Yandava C."/>
            <person name="Burger G."/>
            <person name="Gray M.W."/>
            <person name="Holland P.W.H."/>
            <person name="King N."/>
            <person name="Lang F.B.F."/>
            <person name="Roger A.J."/>
            <person name="Ruiz-Trillo I."/>
            <person name="Lander E."/>
            <person name="Nusbaum C."/>
        </authorList>
    </citation>
    <scope>NUCLEOTIDE SEQUENCE [LARGE SCALE GENOMIC DNA]</scope>
    <source>
        <strain evidence="8">ATCC 38327</strain>
    </source>
</reference>
<dbReference type="Proteomes" id="UP000054350">
    <property type="component" value="Unassembled WGS sequence"/>
</dbReference>
<keyword evidence="8" id="KW-1185">Reference proteome</keyword>
<dbReference type="PROSITE" id="PS50089">
    <property type="entry name" value="ZF_RING_2"/>
    <property type="match status" value="1"/>
</dbReference>
<proteinExistence type="predicted"/>
<accession>A0A0L0SIM6</accession>
<protein>
    <recommendedName>
        <fullName evidence="6">RING-type domain-containing protein</fullName>
    </recommendedName>
</protein>
<evidence type="ECO:0000259" key="6">
    <source>
        <dbReference type="PROSITE" id="PS50089"/>
    </source>
</evidence>
<evidence type="ECO:0000256" key="3">
    <source>
        <dbReference type="ARBA" id="ARBA00022833"/>
    </source>
</evidence>
<keyword evidence="1" id="KW-0479">Metal-binding</keyword>
<sequence length="257" mass="27702">MTTSNSMLQLLFSSAAGDDPAAASSSDDETCGRPSKRRTIRKRGQGVPDMDPLDLPMPSAPVDRTWADDDEHLAFMAQVEDVQRILAADEHGGSEDDAEVVEKKSKKRKKGKEGKKSRKEGKRERRRRTAGVSEGVEPALDDPSLMSLMFATGLVSAYHAAPTATAPRGAPAYVIAGLPRVAHVHNGAEDRDDQCVVCLHPLSRLPSDDAAPDGESTATLLIPLPCMHTFHEECAVKCLETRPTCPVCRFDVVAACT</sequence>
<organism evidence="7 8">
    <name type="scientific">Allomyces macrogynus (strain ATCC 38327)</name>
    <name type="common">Allomyces javanicus var. macrogynus</name>
    <dbReference type="NCBI Taxonomy" id="578462"/>
    <lineage>
        <taxon>Eukaryota</taxon>
        <taxon>Fungi</taxon>
        <taxon>Fungi incertae sedis</taxon>
        <taxon>Blastocladiomycota</taxon>
        <taxon>Blastocladiomycetes</taxon>
        <taxon>Blastocladiales</taxon>
        <taxon>Blastocladiaceae</taxon>
        <taxon>Allomyces</taxon>
    </lineage>
</organism>
<dbReference type="SUPFAM" id="SSF57850">
    <property type="entry name" value="RING/U-box"/>
    <property type="match status" value="1"/>
</dbReference>
<evidence type="ECO:0000313" key="8">
    <source>
        <dbReference type="Proteomes" id="UP000054350"/>
    </source>
</evidence>
<dbReference type="AlphaFoldDB" id="A0A0L0SIM6"/>
<dbReference type="Gene3D" id="3.30.40.10">
    <property type="entry name" value="Zinc/RING finger domain, C3HC4 (zinc finger)"/>
    <property type="match status" value="1"/>
</dbReference>
<name>A0A0L0SIM6_ALLM3</name>
<dbReference type="GO" id="GO:0016567">
    <property type="term" value="P:protein ubiquitination"/>
    <property type="evidence" value="ECO:0007669"/>
    <property type="project" value="TreeGrafter"/>
</dbReference>
<evidence type="ECO:0000256" key="2">
    <source>
        <dbReference type="ARBA" id="ARBA00022771"/>
    </source>
</evidence>
<feature type="compositionally biased region" description="Basic residues" evidence="5">
    <location>
        <begin position="34"/>
        <end position="44"/>
    </location>
</feature>
<feature type="region of interest" description="Disordered" evidence="5">
    <location>
        <begin position="15"/>
        <end position="66"/>
    </location>
</feature>
<dbReference type="OrthoDB" id="8062037at2759"/>
<feature type="compositionally biased region" description="Low complexity" evidence="5">
    <location>
        <begin position="15"/>
        <end position="25"/>
    </location>
</feature>
<evidence type="ECO:0000256" key="1">
    <source>
        <dbReference type="ARBA" id="ARBA00022723"/>
    </source>
</evidence>
<evidence type="ECO:0000256" key="4">
    <source>
        <dbReference type="PROSITE-ProRule" id="PRU00175"/>
    </source>
</evidence>
<dbReference type="SMART" id="SM00184">
    <property type="entry name" value="RING"/>
    <property type="match status" value="1"/>
</dbReference>
<gene>
    <name evidence="7" type="ORF">AMAG_07438</name>
</gene>
<dbReference type="VEuPathDB" id="FungiDB:AMAG_07438"/>
<dbReference type="PANTHER" id="PTHR15710:SF77">
    <property type="entry name" value="RING-H2 FINGER PROTEIN ATL21B"/>
    <property type="match status" value="1"/>
</dbReference>
<feature type="region of interest" description="Disordered" evidence="5">
    <location>
        <begin position="89"/>
        <end position="139"/>
    </location>
</feature>
<feature type="domain" description="RING-type" evidence="6">
    <location>
        <begin position="195"/>
        <end position="249"/>
    </location>
</feature>
<feature type="compositionally biased region" description="Low complexity" evidence="5">
    <location>
        <begin position="48"/>
        <end position="57"/>
    </location>
</feature>
<dbReference type="InterPro" id="IPR001841">
    <property type="entry name" value="Znf_RING"/>
</dbReference>
<dbReference type="PANTHER" id="PTHR15710">
    <property type="entry name" value="E3 UBIQUITIN-PROTEIN LIGASE PRAJA"/>
    <property type="match status" value="1"/>
</dbReference>
<reference evidence="7 8" key="1">
    <citation type="submission" date="2009-11" db="EMBL/GenBank/DDBJ databases">
        <title>Annotation of Allomyces macrogynus ATCC 38327.</title>
        <authorList>
            <consortium name="The Broad Institute Genome Sequencing Platform"/>
            <person name="Russ C."/>
            <person name="Cuomo C."/>
            <person name="Burger G."/>
            <person name="Gray M.W."/>
            <person name="Holland P.W.H."/>
            <person name="King N."/>
            <person name="Lang F.B.F."/>
            <person name="Roger A.J."/>
            <person name="Ruiz-Trillo I."/>
            <person name="Young S.K."/>
            <person name="Zeng Q."/>
            <person name="Gargeya S."/>
            <person name="Fitzgerald M."/>
            <person name="Haas B."/>
            <person name="Abouelleil A."/>
            <person name="Alvarado L."/>
            <person name="Arachchi H.M."/>
            <person name="Berlin A."/>
            <person name="Chapman S.B."/>
            <person name="Gearin G."/>
            <person name="Goldberg J."/>
            <person name="Griggs A."/>
            <person name="Gujja S."/>
            <person name="Hansen M."/>
            <person name="Heiman D."/>
            <person name="Howarth C."/>
            <person name="Larimer J."/>
            <person name="Lui A."/>
            <person name="MacDonald P.J.P."/>
            <person name="McCowen C."/>
            <person name="Montmayeur A."/>
            <person name="Murphy C."/>
            <person name="Neiman D."/>
            <person name="Pearson M."/>
            <person name="Priest M."/>
            <person name="Roberts A."/>
            <person name="Saif S."/>
            <person name="Shea T."/>
            <person name="Sisk P."/>
            <person name="Stolte C."/>
            <person name="Sykes S."/>
            <person name="Wortman J."/>
            <person name="Nusbaum C."/>
            <person name="Birren B."/>
        </authorList>
    </citation>
    <scope>NUCLEOTIDE SEQUENCE [LARGE SCALE GENOMIC DNA]</scope>
    <source>
        <strain evidence="7 8">ATCC 38327</strain>
    </source>
</reference>
<keyword evidence="2 4" id="KW-0863">Zinc-finger</keyword>